<organism evidence="2 3">
    <name type="scientific">Paracidovorax avenae (strain ATCC 19860 / DSM 7227 / CCUG 15838 / JCM 20985 / LMG 2117 / NCPPB 1011)</name>
    <name type="common">Acidovorax avenae</name>
    <dbReference type="NCBI Taxonomy" id="643561"/>
    <lineage>
        <taxon>Bacteria</taxon>
        <taxon>Pseudomonadati</taxon>
        <taxon>Pseudomonadota</taxon>
        <taxon>Betaproteobacteria</taxon>
        <taxon>Burkholderiales</taxon>
        <taxon>Comamonadaceae</taxon>
        <taxon>Paracidovorax</taxon>
    </lineage>
</organism>
<dbReference type="GeneID" id="34238079"/>
<feature type="domain" description="NADP-dependent oxidoreductase" evidence="1">
    <location>
        <begin position="20"/>
        <end position="321"/>
    </location>
</feature>
<dbReference type="OrthoDB" id="9768851at2"/>
<dbReference type="InterPro" id="IPR023210">
    <property type="entry name" value="NADP_OxRdtase_dom"/>
</dbReference>
<dbReference type="Pfam" id="PF00248">
    <property type="entry name" value="Aldo_ket_red"/>
    <property type="match status" value="1"/>
</dbReference>
<sequence length="337" mass="36213">MKVTETRRIGEGPARLTRFGVGCGTLAGLYKPTSEADARATLQAAWDAGLRYFDTAPFYGHTLSEHRVGAFLREQPRDAFVISTKVGRLMRPDSSVQPMDNGWAAPLPFRPDYDYSYGGVMRSFEDSLQRLGLQRIDLLFVHDIGTYTHGDRNAGHWKALTAQGGFRALEELRADGRIAGFGLGVNEAQVILDSLQETRLDCSLLAGRYTLLEQHSLPLMNTCQRLGSAIVIGGPFNSGLLVGNGKFDYADAPADMLARAQALDEACAAHGVALPAAALQFPMAHGAVASCVSGARNPAQLDQTVGWFEQDIPAALWADLQQQGLIAEGCPVPGAAP</sequence>
<dbReference type="EMBL" id="CP002521">
    <property type="protein sequence ID" value="ADX45577.1"/>
    <property type="molecule type" value="Genomic_DNA"/>
</dbReference>
<dbReference type="EC" id="1.1.1.107" evidence="2"/>
<keyword evidence="2" id="KW-0560">Oxidoreductase</keyword>
<evidence type="ECO:0000313" key="2">
    <source>
        <dbReference type="EMBL" id="ADX45577.1"/>
    </source>
</evidence>
<name>F0Q4S3_PARA1</name>
<dbReference type="GO" id="GO:0005829">
    <property type="term" value="C:cytosol"/>
    <property type="evidence" value="ECO:0007669"/>
    <property type="project" value="TreeGrafter"/>
</dbReference>
<proteinExistence type="predicted"/>
<protein>
    <submittedName>
        <fullName evidence="2">Pyridoxal 4-dehydrogenase</fullName>
        <ecNumber evidence="2">1.1.1.107</ecNumber>
    </submittedName>
</protein>
<evidence type="ECO:0000313" key="3">
    <source>
        <dbReference type="Proteomes" id="UP000002482"/>
    </source>
</evidence>
<accession>F0Q4S3</accession>
<dbReference type="PANTHER" id="PTHR42686">
    <property type="entry name" value="GH17980P-RELATED"/>
    <property type="match status" value="1"/>
</dbReference>
<dbReference type="SMR" id="F0Q4S3"/>
<gene>
    <name evidence="2" type="ordered locus">Acav_1659</name>
</gene>
<evidence type="ECO:0000259" key="1">
    <source>
        <dbReference type="Pfam" id="PF00248"/>
    </source>
</evidence>
<dbReference type="InterPro" id="IPR020471">
    <property type="entry name" value="AKR"/>
</dbReference>
<dbReference type="GO" id="GO:0050235">
    <property type="term" value="F:pyridoxal 4-dehydrogenase activity"/>
    <property type="evidence" value="ECO:0007669"/>
    <property type="project" value="UniProtKB-EC"/>
</dbReference>
<dbReference type="RefSeq" id="WP_013594097.1">
    <property type="nucleotide sequence ID" value="NC_015138.1"/>
</dbReference>
<dbReference type="HOGENOM" id="CLU_023205_5_0_4"/>
<dbReference type="KEGG" id="aaa:Acav_1659"/>
<dbReference type="PANTHER" id="PTHR42686:SF1">
    <property type="entry name" value="GH17980P-RELATED"/>
    <property type="match status" value="1"/>
</dbReference>
<dbReference type="AlphaFoldDB" id="F0Q4S3"/>
<keyword evidence="3" id="KW-1185">Reference proteome</keyword>
<dbReference type="SUPFAM" id="SSF51430">
    <property type="entry name" value="NAD(P)-linked oxidoreductase"/>
    <property type="match status" value="1"/>
</dbReference>
<dbReference type="Gene3D" id="3.20.20.100">
    <property type="entry name" value="NADP-dependent oxidoreductase domain"/>
    <property type="match status" value="1"/>
</dbReference>
<dbReference type="Proteomes" id="UP000002482">
    <property type="component" value="Chromosome"/>
</dbReference>
<reference evidence="2" key="1">
    <citation type="submission" date="2011-02" db="EMBL/GenBank/DDBJ databases">
        <title>Complete sequence of Acidovorax avenae subsp. avenae ATCC 19860.</title>
        <authorList>
            <consortium name="US DOE Joint Genome Institute"/>
            <person name="Lucas S."/>
            <person name="Copeland A."/>
            <person name="Lapidus A."/>
            <person name="Cheng J.-F."/>
            <person name="Goodwin L."/>
            <person name="Pitluck S."/>
            <person name="Chertkov O."/>
            <person name="Held B."/>
            <person name="Detter J.C."/>
            <person name="Han C."/>
            <person name="Tapia R."/>
            <person name="Land M."/>
            <person name="Hauser L."/>
            <person name="Kyrpides N."/>
            <person name="Ivanova N."/>
            <person name="Ovchinnikova G."/>
            <person name="Pagani I."/>
            <person name="Gordon S."/>
            <person name="Woyke T."/>
        </authorList>
    </citation>
    <scope>NUCLEOTIDE SEQUENCE</scope>
    <source>
        <strain evidence="2">ATCC 19860</strain>
    </source>
</reference>
<dbReference type="InterPro" id="IPR036812">
    <property type="entry name" value="NAD(P)_OxRdtase_dom_sf"/>
</dbReference>